<gene>
    <name evidence="3" type="ORF">SAMN04487884_12334</name>
</gene>
<dbReference type="Pfam" id="PF01051">
    <property type="entry name" value="Rep3_N"/>
    <property type="match status" value="1"/>
</dbReference>
<evidence type="ECO:0000313" key="3">
    <source>
        <dbReference type="EMBL" id="SES21001.1"/>
    </source>
</evidence>
<comment type="similarity">
    <text evidence="1">Belongs to the initiator RepB protein family.</text>
</comment>
<dbReference type="GO" id="GO:0006270">
    <property type="term" value="P:DNA replication initiation"/>
    <property type="evidence" value="ECO:0007669"/>
    <property type="project" value="InterPro"/>
</dbReference>
<dbReference type="Gene3D" id="1.10.10.10">
    <property type="entry name" value="Winged helix-like DNA-binding domain superfamily/Winged helix DNA-binding domain"/>
    <property type="match status" value="1"/>
</dbReference>
<evidence type="ECO:0000313" key="4">
    <source>
        <dbReference type="Proteomes" id="UP000182584"/>
    </source>
</evidence>
<dbReference type="InterPro" id="IPR036390">
    <property type="entry name" value="WH_DNA-bd_sf"/>
</dbReference>
<dbReference type="EMBL" id="FOGJ01000023">
    <property type="protein sequence ID" value="SES21001.1"/>
    <property type="molecule type" value="Genomic_DNA"/>
</dbReference>
<evidence type="ECO:0000259" key="2">
    <source>
        <dbReference type="Pfam" id="PF01051"/>
    </source>
</evidence>
<dbReference type="OrthoDB" id="1996527at2"/>
<dbReference type="AlphaFoldDB" id="A0A1H9VHI6"/>
<dbReference type="Pfam" id="PF21205">
    <property type="entry name" value="Rep3_C"/>
    <property type="match status" value="1"/>
</dbReference>
<organism evidence="3 4">
    <name type="scientific">Butyrivibrio fibrisolvens</name>
    <dbReference type="NCBI Taxonomy" id="831"/>
    <lineage>
        <taxon>Bacteria</taxon>
        <taxon>Bacillati</taxon>
        <taxon>Bacillota</taxon>
        <taxon>Clostridia</taxon>
        <taxon>Lachnospirales</taxon>
        <taxon>Lachnospiraceae</taxon>
        <taxon>Butyrivibrio</taxon>
    </lineage>
</organism>
<name>A0A1H9VHI6_BUTFI</name>
<dbReference type="GO" id="GO:0003887">
    <property type="term" value="F:DNA-directed DNA polymerase activity"/>
    <property type="evidence" value="ECO:0007669"/>
    <property type="project" value="InterPro"/>
</dbReference>
<dbReference type="SUPFAM" id="SSF46785">
    <property type="entry name" value="Winged helix' DNA-binding domain"/>
    <property type="match status" value="1"/>
</dbReference>
<accession>A0A1H9VHI6</accession>
<dbReference type="InterPro" id="IPR000525">
    <property type="entry name" value="Initiator_Rep_WH1"/>
</dbReference>
<sequence length="458" mass="52583">MFNKNNEPLTDTLGQIEHQTVHTTQGQIVDLDEVQAEVVDSNGLAVASEDEQQLKEYIKKAISIDSLVETFNDNAHTTLLKLLALQDNKHPLKKGGVGIAYRTDALIMHCKMEFTADENIVFDAILGTMSSFPESKSYRIEPANFLSHSKYANPKYLYSVFSKGTKKLKDRHLVFEDLGPNGEDEISVPWFNILRYHNGKGNSSENSAYIEFVPSDFFKDLALCSQLVHGAYGALEVTTQLQGKYTIALYWFLENKKNYKEYPTATPGVFSISTEELKHQFSIPESYNANDIKRRVLEPAKKSINNVEECDFTFDYSLRKVTGESAGYLFTIKSKQYIENAETKMIEEKTTDILYDQIKMIVGTFYIDLSDDEIERVYKRAKALNKDGMYMTQIIMAFKQRLDDTNLEPVEDKVGYLCKMIEQGNVMPQRTIQNRNSFNTFMQNEYDYDELEKRLLDN</sequence>
<dbReference type="InterPro" id="IPR036388">
    <property type="entry name" value="WH-like_DNA-bd_sf"/>
</dbReference>
<protein>
    <submittedName>
        <fullName evidence="3">Initiator Replication protein</fullName>
    </submittedName>
</protein>
<proteinExistence type="inferred from homology"/>
<evidence type="ECO:0000256" key="1">
    <source>
        <dbReference type="ARBA" id="ARBA00038283"/>
    </source>
</evidence>
<dbReference type="RefSeq" id="WP_074757678.1">
    <property type="nucleotide sequence ID" value="NZ_FOGJ01000023.1"/>
</dbReference>
<feature type="domain" description="Initiator Rep protein WH1" evidence="2">
    <location>
        <begin position="104"/>
        <end position="253"/>
    </location>
</feature>
<reference evidence="3 4" key="1">
    <citation type="submission" date="2016-10" db="EMBL/GenBank/DDBJ databases">
        <authorList>
            <person name="de Groot N.N."/>
        </authorList>
    </citation>
    <scope>NUCLEOTIDE SEQUENCE [LARGE SCALE GENOMIC DNA]</scope>
    <source>
        <strain evidence="3 4">AR40</strain>
    </source>
</reference>
<dbReference type="Proteomes" id="UP000182584">
    <property type="component" value="Unassembled WGS sequence"/>
</dbReference>